<dbReference type="PROSITE" id="PS51257">
    <property type="entry name" value="PROKAR_LIPOPROTEIN"/>
    <property type="match status" value="1"/>
</dbReference>
<keyword evidence="3" id="KW-1185">Reference proteome</keyword>
<feature type="region of interest" description="Disordered" evidence="1">
    <location>
        <begin position="287"/>
        <end position="310"/>
    </location>
</feature>
<protein>
    <submittedName>
        <fullName evidence="2">Hypothetical secreted protein</fullName>
    </submittedName>
</protein>
<gene>
    <name evidence="2" type="ordered locus">azo2404</name>
</gene>
<dbReference type="eggNOG" id="ENOG5033MTM">
    <property type="taxonomic scope" value="Bacteria"/>
</dbReference>
<evidence type="ECO:0000313" key="2">
    <source>
        <dbReference type="EMBL" id="CAL95021.1"/>
    </source>
</evidence>
<dbReference type="HOGENOM" id="CLU_385290_0_0_4"/>
<evidence type="ECO:0000313" key="3">
    <source>
        <dbReference type="Proteomes" id="UP000002588"/>
    </source>
</evidence>
<dbReference type="AlphaFoldDB" id="A1K866"/>
<dbReference type="KEGG" id="azo:azo2404"/>
<dbReference type="STRING" id="62928.azo2404"/>
<reference evidence="2 3" key="1">
    <citation type="journal article" date="2006" name="Nat. Biotechnol.">
        <title>Complete genome of the mutualistic, N2-fixing grass endophyte Azoarcus sp. strain BH72.</title>
        <authorList>
            <person name="Krause A."/>
            <person name="Ramakumar A."/>
            <person name="Bartels D."/>
            <person name="Battistoni F."/>
            <person name="Bekel T."/>
            <person name="Boch J."/>
            <person name="Boehm M."/>
            <person name="Friedrich F."/>
            <person name="Hurek T."/>
            <person name="Krause L."/>
            <person name="Linke B."/>
            <person name="McHardy A.C."/>
            <person name="Sarkar A."/>
            <person name="Schneiker S."/>
            <person name="Syed A.A."/>
            <person name="Thauer R."/>
            <person name="Vorhoelter F.-J."/>
            <person name="Weidner S."/>
            <person name="Puehler A."/>
            <person name="Reinhold-Hurek B."/>
            <person name="Kaiser O."/>
            <person name="Goesmann A."/>
        </authorList>
    </citation>
    <scope>NUCLEOTIDE SEQUENCE [LARGE SCALE GENOMIC DNA]</scope>
    <source>
        <strain evidence="2 3">BH72</strain>
    </source>
</reference>
<accession>A1K866</accession>
<organism evidence="2 3">
    <name type="scientific">Azoarcus sp. (strain BH72)</name>
    <dbReference type="NCBI Taxonomy" id="418699"/>
    <lineage>
        <taxon>Bacteria</taxon>
        <taxon>Pseudomonadati</taxon>
        <taxon>Pseudomonadota</taxon>
        <taxon>Betaproteobacteria</taxon>
        <taxon>Rhodocyclales</taxon>
        <taxon>Zoogloeaceae</taxon>
        <taxon>Azoarcus</taxon>
    </lineage>
</organism>
<name>A1K866_AZOSB</name>
<dbReference type="EMBL" id="AM406670">
    <property type="protein sequence ID" value="CAL95021.1"/>
    <property type="molecule type" value="Genomic_DNA"/>
</dbReference>
<dbReference type="Proteomes" id="UP000002588">
    <property type="component" value="Chromosome"/>
</dbReference>
<sequence length="717" mass="76593">MRVRPGSAPRGGPRRLPATWAAILLCTLAACGSRPGDDNTLSPRERQAIIAELDQLASHPGRGAPPATMRHATPAHIDALLATPEFPALPFELKRQALALAGRGTALDLGRPSDVLQRMSNWFPERFGTPQARNGRLASAADALYGPYPDWTPEATAFMALWECMPQIAWETPDANPFRQRWKHDSFAPLAAGASGQRDFGHCVFHWSGEPDRLERALPRPDAAARAAAIGQRAAPVLQARFDSYLQANGCAGRGPDDCVLVMWMWAGLAAGDPRLAETLRWLEPAVRPNGEPPPLSRPAEEYGPGPQQEGEARFDEAIRKAAFLRSKLVSVLQGGGNWPAGARAQAFLQLAQLQAWFDANVDARWQPLYALARQHAALDPWRALGEGAVDRAALLDELEALPAETDCASRQPWFRHGGAALEAAYALRELGRADGLGCARPDWTWLRDDPGGDAHALRERFLQLAGQPGRDFTHEIILNQLLQGCAGPSQPAWAIEACTRWISPAPASLPAASPAGQRRASRGGVAVSAPAIALATPPLGADPTPAAFAAQAEWLRHLAATLSHADPAAMEPVAADLALRGALIHGAQRWPLAAGHLVELALSPGAPGIVTHGLQQQGGRLLLWVGPQGARRVAVPSRFGSGGNDEGRITAVTDLDGDGNAELWFEPATPCEDGAAGDACPATPPRMGELRDTVLSYYHDDSAPAPAPEKRRSARR</sequence>
<evidence type="ECO:0000256" key="1">
    <source>
        <dbReference type="SAM" id="MobiDB-lite"/>
    </source>
</evidence>
<dbReference type="RefSeq" id="WP_011766135.1">
    <property type="nucleotide sequence ID" value="NC_008702.1"/>
</dbReference>
<proteinExistence type="predicted"/>